<protein>
    <recommendedName>
        <fullName evidence="3">DUF4283 domain-containing protein</fullName>
    </recommendedName>
</protein>
<comment type="caution">
    <text evidence="1">The sequence shown here is derived from an EMBL/GenBank/DDBJ whole genome shotgun (WGS) entry which is preliminary data.</text>
</comment>
<dbReference type="AlphaFoldDB" id="A0AAV5L4D2"/>
<evidence type="ECO:0000313" key="2">
    <source>
        <dbReference type="Proteomes" id="UP001054252"/>
    </source>
</evidence>
<dbReference type="PANTHER" id="PTHR34427">
    <property type="entry name" value="DUF4283 DOMAIN PROTEIN"/>
    <property type="match status" value="1"/>
</dbReference>
<evidence type="ECO:0000313" key="1">
    <source>
        <dbReference type="EMBL" id="GKV32059.1"/>
    </source>
</evidence>
<dbReference type="Proteomes" id="UP001054252">
    <property type="component" value="Unassembled WGS sequence"/>
</dbReference>
<dbReference type="EMBL" id="BPVZ01000094">
    <property type="protein sequence ID" value="GKV32059.1"/>
    <property type="molecule type" value="Genomic_DNA"/>
</dbReference>
<accession>A0AAV5L4D2</accession>
<proteinExistence type="predicted"/>
<name>A0AAV5L4D2_9ROSI</name>
<reference evidence="1 2" key="1">
    <citation type="journal article" date="2021" name="Commun. Biol.">
        <title>The genome of Shorea leprosula (Dipterocarpaceae) highlights the ecological relevance of drought in aseasonal tropical rainforests.</title>
        <authorList>
            <person name="Ng K.K.S."/>
            <person name="Kobayashi M.J."/>
            <person name="Fawcett J.A."/>
            <person name="Hatakeyama M."/>
            <person name="Paape T."/>
            <person name="Ng C.H."/>
            <person name="Ang C.C."/>
            <person name="Tnah L.H."/>
            <person name="Lee C.T."/>
            <person name="Nishiyama T."/>
            <person name="Sese J."/>
            <person name="O'Brien M.J."/>
            <person name="Copetti D."/>
            <person name="Mohd Noor M.I."/>
            <person name="Ong R.C."/>
            <person name="Putra M."/>
            <person name="Sireger I.Z."/>
            <person name="Indrioko S."/>
            <person name="Kosugi Y."/>
            <person name="Izuno A."/>
            <person name="Isagi Y."/>
            <person name="Lee S.L."/>
            <person name="Shimizu K.K."/>
        </authorList>
    </citation>
    <scope>NUCLEOTIDE SEQUENCE [LARGE SCALE GENOMIC DNA]</scope>
    <source>
        <strain evidence="1">214</strain>
    </source>
</reference>
<dbReference type="PANTHER" id="PTHR34427:SF5">
    <property type="entry name" value="DUF4283 DOMAIN-CONTAINING PROTEIN"/>
    <property type="match status" value="1"/>
</dbReference>
<gene>
    <name evidence="1" type="ORF">SLEP1_g40691</name>
</gene>
<organism evidence="1 2">
    <name type="scientific">Rubroshorea leprosula</name>
    <dbReference type="NCBI Taxonomy" id="152421"/>
    <lineage>
        <taxon>Eukaryota</taxon>
        <taxon>Viridiplantae</taxon>
        <taxon>Streptophyta</taxon>
        <taxon>Embryophyta</taxon>
        <taxon>Tracheophyta</taxon>
        <taxon>Spermatophyta</taxon>
        <taxon>Magnoliopsida</taxon>
        <taxon>eudicotyledons</taxon>
        <taxon>Gunneridae</taxon>
        <taxon>Pentapetalae</taxon>
        <taxon>rosids</taxon>
        <taxon>malvids</taxon>
        <taxon>Malvales</taxon>
        <taxon>Dipterocarpaceae</taxon>
        <taxon>Rubroshorea</taxon>
    </lineage>
</organism>
<keyword evidence="2" id="KW-1185">Reference proteome</keyword>
<sequence>MQLLWKWDTTLMALGVGNIFGDVNHLARKGMKNKDEVNRRNVQMQRRGSIYPEAMRVKGRSYADAVTGHNGRNARMQMNETNRGVKQIWKAKTSEQNWTGLEFNPKHENWKWLEGCYVGTARSVEIVPVIQERLYMEGLFSVKVRAMGGRMVLLDGEDKEELKDLMESAAEWLSQWFDEILPWTSTMVASDRFVWLKIMGVPLKAWGDNFFSTIANLWGKFISLDDSTRFKKRFDVARVLISTTQLSIISRLLRIKVDGQFYNIMCREEEGSNGYFNIKTDYNLDFQSNSNNEDLELWSTDHYSGEEFDDDSHVFRRSSQSNWSEEDDGEEDVDMALGKVQEIQKIQIVDETSAECINEVGGGSGESGSSKELSMVEETLGVETENLLPPQCHHEDLVGVGSARFKWDKKSNGKWVKNP</sequence>
<evidence type="ECO:0008006" key="3">
    <source>
        <dbReference type="Google" id="ProtNLM"/>
    </source>
</evidence>